<evidence type="ECO:0000313" key="2">
    <source>
        <dbReference type="EMBL" id="KAK7247689.1"/>
    </source>
</evidence>
<accession>A0ABR1G3S7</accession>
<dbReference type="InterPro" id="IPR005046">
    <property type="entry name" value="DUF285"/>
</dbReference>
<reference evidence="2 3" key="1">
    <citation type="submission" date="2024-03" db="EMBL/GenBank/DDBJ databases">
        <title>Aureococcus anophagefferens CCMP1851 and Kratosvirus quantuckense: Draft genome of a second virus-susceptible host strain in the model system.</title>
        <authorList>
            <person name="Chase E."/>
            <person name="Truchon A.R."/>
            <person name="Schepens W."/>
            <person name="Wilhelm S.W."/>
        </authorList>
    </citation>
    <scope>NUCLEOTIDE SEQUENCE [LARGE SCALE GENOMIC DNA]</scope>
    <source>
        <strain evidence="2 3">CCMP1851</strain>
    </source>
</reference>
<protein>
    <recommendedName>
        <fullName evidence="4">BspA family leucine-rich repeat surface protein</fullName>
    </recommendedName>
</protein>
<gene>
    <name evidence="2" type="ORF">SO694_00124037</name>
</gene>
<dbReference type="NCBIfam" id="TIGR02167">
    <property type="entry name" value="Liste_lipo_26"/>
    <property type="match status" value="3"/>
</dbReference>
<evidence type="ECO:0008006" key="4">
    <source>
        <dbReference type="Google" id="ProtNLM"/>
    </source>
</evidence>
<evidence type="ECO:0000313" key="3">
    <source>
        <dbReference type="Proteomes" id="UP001363151"/>
    </source>
</evidence>
<keyword evidence="1" id="KW-0812">Transmembrane</keyword>
<keyword evidence="1" id="KW-1133">Transmembrane helix</keyword>
<feature type="transmembrane region" description="Helical" evidence="1">
    <location>
        <begin position="501"/>
        <end position="522"/>
    </location>
</feature>
<proteinExistence type="predicted"/>
<dbReference type="InterPro" id="IPR011889">
    <property type="entry name" value="Liste_lipo_26"/>
</dbReference>
<sequence>MILAATPALAGAAAFTSEDLIADFKTTLKDAVADWLENSGAAEDEHGPIGAWDTSKVTDMWWMFREASSFNAPIGAWDTSSVTDMYGAFDGATAFNADIGDWDVSKVVDMRYMFWDATAFNAPIGDWDVSPLKTAVGDWVTSSGAAEDELRPIDEWDVSKVTDMSHLFCVRQDWMDAEYYADNYEDCVLTDDTFNEDIGAWDVSQVTTMVGTFVQRAAAFDAAIGGWDVSQAIGGWDASKVTTMYLTFYGASAFDQDIGAWDVSKVTDLSYAFSGASAFNQRASATGTFVGDGYDMFLNADAFDQCLPTAVGDWVDNSGDAEVEYGPIDEWDVSKVTDMSNLFCVRQGWMDAEYYADNYEDCVLTDDTFNEAIGAWDVSKVTNMRYAFYEAAAFDADIGAWDVSKVTDMEEMFYGAAAFDQDIGAWDTSSVRDMFEMFSAPRLQRSHRRLGRAAFMTAVGEWIEDSSATEAKYGPIQGWDVNFAAACSSDTAKKEARGGSIAIIVPVVVAAVLVVAAVVYLARKRRVARLQPHRQSSVPTIGGEVEA</sequence>
<keyword evidence="1" id="KW-0472">Membrane</keyword>
<name>A0ABR1G3S7_AURAN</name>
<comment type="caution">
    <text evidence="2">The sequence shown here is derived from an EMBL/GenBank/DDBJ whole genome shotgun (WGS) entry which is preliminary data.</text>
</comment>
<dbReference type="Proteomes" id="UP001363151">
    <property type="component" value="Unassembled WGS sequence"/>
</dbReference>
<dbReference type="Pfam" id="PF03382">
    <property type="entry name" value="DUF285"/>
    <property type="match status" value="4"/>
</dbReference>
<organism evidence="2 3">
    <name type="scientific">Aureococcus anophagefferens</name>
    <name type="common">Harmful bloom alga</name>
    <dbReference type="NCBI Taxonomy" id="44056"/>
    <lineage>
        <taxon>Eukaryota</taxon>
        <taxon>Sar</taxon>
        <taxon>Stramenopiles</taxon>
        <taxon>Ochrophyta</taxon>
        <taxon>Pelagophyceae</taxon>
        <taxon>Pelagomonadales</taxon>
        <taxon>Pelagomonadaceae</taxon>
        <taxon>Aureococcus</taxon>
    </lineage>
</organism>
<dbReference type="EMBL" id="JBBJCI010000129">
    <property type="protein sequence ID" value="KAK7247689.1"/>
    <property type="molecule type" value="Genomic_DNA"/>
</dbReference>
<evidence type="ECO:0000256" key="1">
    <source>
        <dbReference type="SAM" id="Phobius"/>
    </source>
</evidence>
<keyword evidence="3" id="KW-1185">Reference proteome</keyword>